<reference evidence="2" key="1">
    <citation type="journal article" date="2017" name="Nature">
        <title>Asgard archaea illuminate the origin of eukaryotic cellular complexity.</title>
        <authorList>
            <person name="Zaremba-Niedzwiedzka K."/>
            <person name="Caceres E.F."/>
            <person name="Saw J.H."/>
            <person name="Backstrom D."/>
            <person name="Juzokaite L."/>
            <person name="Vancaester E."/>
            <person name="Seitz K.W."/>
            <person name="Anantharaman K."/>
            <person name="Starnawski P."/>
            <person name="Kjeldsen K.U."/>
            <person name="Scott M.B."/>
            <person name="Nunoura T."/>
            <person name="Banfield J.F."/>
            <person name="Schramm A."/>
            <person name="Baker B.J."/>
            <person name="Spang A."/>
            <person name="Ettema T.J.G."/>
        </authorList>
    </citation>
    <scope>NUCLEOTIDE SEQUENCE</scope>
    <source>
        <strain evidence="2">LCB_4</strain>
    </source>
</reference>
<reference evidence="2" key="2">
    <citation type="journal article" date="2022" name="Nat. Microbiol.">
        <title>A closed Candidatus Odinarchaeum chromosome exposes Asgard archaeal viruses.</title>
        <authorList>
            <person name="Tamarit D."/>
            <person name="Caceres E.F."/>
            <person name="Krupovic M."/>
            <person name="Nijland R."/>
            <person name="Eme L."/>
            <person name="Robinson N.P."/>
            <person name="Ettema T.J.G."/>
        </authorList>
    </citation>
    <scope>NUCLEOTIDE SEQUENCE</scope>
    <source>
        <strain evidence="2">LCB_4</strain>
    </source>
</reference>
<dbReference type="KEGG" id="oyw:OdinLCB4_002430"/>
<dbReference type="SUPFAM" id="SSF55154">
    <property type="entry name" value="CYTH-like phosphatases"/>
    <property type="match status" value="1"/>
</dbReference>
<dbReference type="Proteomes" id="UP000186851">
    <property type="component" value="Chromosome"/>
</dbReference>
<evidence type="ECO:0000259" key="1">
    <source>
        <dbReference type="PROSITE" id="PS51707"/>
    </source>
</evidence>
<sequence>MIEVEVKVKLKDLNTFKKSLLKLGAEKLKEQFEEDIYFKHPSVDFKETDEALRLRRVSGTVNLTYKGPRLTSESKTREELNVEVYDFNTCKLLFEKLRFQVLAEIFKKREVYALGDVKVYVDMVKGLGEFAEFEIMVEDEKRVKAAEEKVFNLVEELGFKRADSVTSSYLELIMGNITL</sequence>
<organism evidence="2 3">
    <name type="scientific">Odinarchaeota yellowstonii (strain LCB_4)</name>
    <dbReference type="NCBI Taxonomy" id="1841599"/>
    <lineage>
        <taxon>Archaea</taxon>
        <taxon>Promethearchaeati</taxon>
        <taxon>Candidatus Odinarchaeota</taxon>
        <taxon>Candidatus Odinarchaeia</taxon>
        <taxon>Candidatus Odinarchaeales</taxon>
        <taxon>Candidatus Odinarchaeaceae</taxon>
        <taxon>Candidatus Odinarchaeum</taxon>
    </lineage>
</organism>
<dbReference type="InterPro" id="IPR023577">
    <property type="entry name" value="CYTH_domain"/>
</dbReference>
<dbReference type="CDD" id="cd07890">
    <property type="entry name" value="CYTH-like_AC_IV-like"/>
    <property type="match status" value="1"/>
</dbReference>
<dbReference type="PANTHER" id="PTHR21028:SF2">
    <property type="entry name" value="CYTH DOMAIN-CONTAINING PROTEIN"/>
    <property type="match status" value="1"/>
</dbReference>
<dbReference type="SMART" id="SM01118">
    <property type="entry name" value="CYTH"/>
    <property type="match status" value="1"/>
</dbReference>
<proteinExistence type="predicted"/>
<dbReference type="PROSITE" id="PS51707">
    <property type="entry name" value="CYTH"/>
    <property type="match status" value="1"/>
</dbReference>
<dbReference type="AlphaFoldDB" id="A0AAF0IBV1"/>
<dbReference type="PANTHER" id="PTHR21028">
    <property type="entry name" value="SI:CH211-156B7.4"/>
    <property type="match status" value="1"/>
</dbReference>
<gene>
    <name evidence="2" type="primary">cyaB</name>
    <name evidence="2" type="ORF">OdinLCB4_002430</name>
</gene>
<evidence type="ECO:0000313" key="3">
    <source>
        <dbReference type="Proteomes" id="UP000186851"/>
    </source>
</evidence>
<dbReference type="InterPro" id="IPR033469">
    <property type="entry name" value="CYTH-like_dom_sf"/>
</dbReference>
<protein>
    <submittedName>
        <fullName evidence="2">Class IV adenylate cyclase</fullName>
    </submittedName>
</protein>
<dbReference type="Pfam" id="PF01928">
    <property type="entry name" value="CYTH"/>
    <property type="match status" value="1"/>
</dbReference>
<dbReference type="InterPro" id="IPR008173">
    <property type="entry name" value="Adenylyl_cyclase_CyaB"/>
</dbReference>
<name>A0AAF0IBV1_ODILC</name>
<accession>A0AAF0IBV1</accession>
<evidence type="ECO:0000313" key="2">
    <source>
        <dbReference type="EMBL" id="WEU40794.1"/>
    </source>
</evidence>
<dbReference type="EMBL" id="CP091871">
    <property type="protein sequence ID" value="WEU40794.1"/>
    <property type="molecule type" value="Genomic_DNA"/>
</dbReference>
<dbReference type="Gene3D" id="2.40.320.10">
    <property type="entry name" value="Hypothetical Protein Pfu-838710-001"/>
    <property type="match status" value="1"/>
</dbReference>
<dbReference type="NCBIfam" id="TIGR00318">
    <property type="entry name" value="cyaB"/>
    <property type="match status" value="1"/>
</dbReference>
<feature type="domain" description="CYTH" evidence="1">
    <location>
        <begin position="1"/>
        <end position="175"/>
    </location>
</feature>